<feature type="region of interest" description="Disordered" evidence="2">
    <location>
        <begin position="406"/>
        <end position="476"/>
    </location>
</feature>
<dbReference type="InterPro" id="IPR043641">
    <property type="entry name" value="PPE-PPW_C"/>
</dbReference>
<dbReference type="InterPro" id="IPR038332">
    <property type="entry name" value="PPE_sf"/>
</dbReference>
<dbReference type="Pfam" id="PF18878">
    <property type="entry name" value="PPE-PPW"/>
    <property type="match status" value="1"/>
</dbReference>
<dbReference type="RefSeq" id="WP_122524914.1">
    <property type="nucleotide sequence ID" value="NZ_UPHP01000007.1"/>
</dbReference>
<evidence type="ECO:0000313" key="5">
    <source>
        <dbReference type="EMBL" id="VBA33170.1"/>
    </source>
</evidence>
<dbReference type="Proteomes" id="UP000273307">
    <property type="component" value="Unassembled WGS sequence"/>
</dbReference>
<reference evidence="5 6" key="1">
    <citation type="submission" date="2018-09" db="EMBL/GenBank/DDBJ databases">
        <authorList>
            <person name="Tagini F."/>
        </authorList>
    </citation>
    <scope>NUCLEOTIDE SEQUENCE [LARGE SCALE GENOMIC DNA]</scope>
    <source>
        <strain evidence="5 6">MK136</strain>
    </source>
</reference>
<gene>
    <name evidence="5" type="primary">PPE3_2</name>
    <name evidence="5" type="ORF">LAUMK136_00391</name>
</gene>
<name>A0A498PPH3_9MYCO</name>
<evidence type="ECO:0000259" key="4">
    <source>
        <dbReference type="Pfam" id="PF18878"/>
    </source>
</evidence>
<sequence>MSPVWMASPPEVHSALLSSGPGPGSLLAAAAAWSALSAEYSAAADELMAVLGAVQGGAWEGPTAERYVAAHVPYLMWLMQAGTVSAAAAARHETVAAAYATALAAMPTLAELAANHAIHGVLVATNFFGINTIPIALNEADYMRMWIQAATTMATYQAVSGAAVASTPPTAAAPQIVTAEAAGDGHEHGGYATPIDNFVAEVLRIITGGRVIWDPAEGTVNGIPYDDYTNAAQPIWWLVRALELSQDFQTFTKDLFTNPAAAMQFLVELMLFDWPTHIAQIVQALTQSPQLLAVAISGAISNLGAVTGFAGLSGLAGIPPPAIPVAAPPVPAAPAMVPVAGMPASVPASGAAPAPAPTPASATSAGTGAGPAPPTAPPAPGFSYPFLVGGGPGIGFGEGMSTSAAASAKKKAPEPDSAAAAAAAAAREQTRRRRRRRTELRDHGQEFMDVEVGPEWDAPQDADPVGPTASDQGATNLGFAGTVEKDTATAAAGLTTLTGDQFGAGAKAPMLPGTWQPDRPDAH</sequence>
<dbReference type="FunFam" id="1.20.1260.20:FF:000001">
    <property type="entry name" value="PPE family protein PPE41"/>
    <property type="match status" value="1"/>
</dbReference>
<accession>A0A498PPH3</accession>
<evidence type="ECO:0000259" key="3">
    <source>
        <dbReference type="Pfam" id="PF00823"/>
    </source>
</evidence>
<feature type="compositionally biased region" description="Low complexity" evidence="2">
    <location>
        <begin position="346"/>
        <end position="366"/>
    </location>
</feature>
<feature type="domain" description="PPE-PPW subfamily C-terminal" evidence="4">
    <location>
        <begin position="468"/>
        <end position="515"/>
    </location>
</feature>
<feature type="region of interest" description="Disordered" evidence="2">
    <location>
        <begin position="346"/>
        <end position="377"/>
    </location>
</feature>
<dbReference type="OrthoDB" id="4753487at2"/>
<dbReference type="PANTHER" id="PTHR46766">
    <property type="entry name" value="GLUTAMINE-RICH PROTEIN 2"/>
    <property type="match status" value="1"/>
</dbReference>
<dbReference type="PANTHER" id="PTHR46766:SF1">
    <property type="entry name" value="GLUTAMINE-RICH PROTEIN 2"/>
    <property type="match status" value="1"/>
</dbReference>
<protein>
    <submittedName>
        <fullName evidence="5">Putative PPE family protein PPE3</fullName>
    </submittedName>
</protein>
<evidence type="ECO:0000313" key="6">
    <source>
        <dbReference type="Proteomes" id="UP000273307"/>
    </source>
</evidence>
<feature type="domain" description="PPE" evidence="3">
    <location>
        <begin position="5"/>
        <end position="167"/>
    </location>
</feature>
<dbReference type="Pfam" id="PF00823">
    <property type="entry name" value="PPE"/>
    <property type="match status" value="1"/>
</dbReference>
<organism evidence="5 6">
    <name type="scientific">Mycobacterium attenuatum</name>
    <dbReference type="NCBI Taxonomy" id="2341086"/>
    <lineage>
        <taxon>Bacteria</taxon>
        <taxon>Bacillati</taxon>
        <taxon>Actinomycetota</taxon>
        <taxon>Actinomycetes</taxon>
        <taxon>Mycobacteriales</taxon>
        <taxon>Mycobacteriaceae</taxon>
        <taxon>Mycobacterium</taxon>
    </lineage>
</organism>
<keyword evidence="6" id="KW-1185">Reference proteome</keyword>
<evidence type="ECO:0000256" key="2">
    <source>
        <dbReference type="SAM" id="MobiDB-lite"/>
    </source>
</evidence>
<dbReference type="GO" id="GO:0052572">
    <property type="term" value="P:response to host immune response"/>
    <property type="evidence" value="ECO:0007669"/>
    <property type="project" value="TreeGrafter"/>
</dbReference>
<dbReference type="InterPro" id="IPR000030">
    <property type="entry name" value="PPE_dom"/>
</dbReference>
<proteinExistence type="inferred from homology"/>
<dbReference type="SUPFAM" id="SSF140459">
    <property type="entry name" value="PE/PPE dimer-like"/>
    <property type="match status" value="1"/>
</dbReference>
<feature type="compositionally biased region" description="Low complexity" evidence="2">
    <location>
        <begin position="415"/>
        <end position="427"/>
    </location>
</feature>
<feature type="region of interest" description="Disordered" evidence="2">
    <location>
        <begin position="499"/>
        <end position="523"/>
    </location>
</feature>
<evidence type="ECO:0000256" key="1">
    <source>
        <dbReference type="ARBA" id="ARBA00010652"/>
    </source>
</evidence>
<dbReference type="AlphaFoldDB" id="A0A498PPH3"/>
<feature type="compositionally biased region" description="Acidic residues" evidence="2">
    <location>
        <begin position="448"/>
        <end position="460"/>
    </location>
</feature>
<dbReference type="EMBL" id="UPHP01000007">
    <property type="protein sequence ID" value="VBA33170.1"/>
    <property type="molecule type" value="Genomic_DNA"/>
</dbReference>
<dbReference type="Gene3D" id="1.20.1260.20">
    <property type="entry name" value="PPE superfamily"/>
    <property type="match status" value="1"/>
</dbReference>
<comment type="similarity">
    <text evidence="1">Belongs to the mycobacterial PPE family.</text>
</comment>